<dbReference type="HOGENOM" id="CLU_347489_0_0_1"/>
<feature type="region of interest" description="Disordered" evidence="1">
    <location>
        <begin position="85"/>
        <end position="121"/>
    </location>
</feature>
<dbReference type="RefSeq" id="XP_024512956.1">
    <property type="nucleotide sequence ID" value="XM_024657144.1"/>
</dbReference>
<feature type="region of interest" description="Disordered" evidence="1">
    <location>
        <begin position="317"/>
        <end position="337"/>
    </location>
</feature>
<dbReference type="PANTHER" id="PTHR35872">
    <property type="entry name" value="INTEGRAL MEMBRANE PROTEIN (AFU_ORTHOLOGUE AFUA_5G07110)"/>
    <property type="match status" value="1"/>
</dbReference>
<dbReference type="VEuPathDB" id="FungiDB:CNE00420"/>
<dbReference type="GeneID" id="3257764"/>
<sequence length="897" mass="97590">MFSARRQSSTSSSNSAAIPLNHPTAPISNNPSSNEASQGTGSGNGDSPSTSTEGNGKQRPRRKVTIVPPVTAACLDDLRSALPTGTILPKSSQANVPSTPGPHVTTGASTTRTSSKRRRAHTVSVCLPDSAKYVQLEEKDYPAVAQGARAGKRGARRQWSHDIELGMSSTDTNPAHPPSSPVPGGRQRSVSTASQSATYPHRRRRERRASSPGPVGYEMEGRDGDVELGDELVGVLDVVDPQVSTVNHLQNMCNSVMVPYLPQLWTRRPEVQLPSTPSDEDVGLLNSTATVTRRRSNTTRSRRRTLSLSRFVPGKSASESTALAAEDDTLPVTAPASWGGAHPLSIMEEEPEFQPQDSTIQSLPSAFATKQLIPSSTTSLPLPTKPTSLTSSPTASTISLRRSTLFDKHIKSVLSTSTRQKILLALQGLWTFVKTPMGFLTAIYGFAVVFWGAAIVLFLLGWIPTSSKYRQDVWVEISSQVENGLFTVTGVGLIPWRVVDTYRMSVIWTLKRRAERRREKMGLPPIEDENDLPDPQDIPGYIHVLDEKETAKLRHHQEKFALSQTWYKPHATATHRAFPIRWALWNTILMDGNSFFQCILCGCMWGMNWHIRPAWTTGSLIPLSFLCGIGAAVLIYCGSVKTKKHQAVSEKLKHAMGIPLAIGQPAVRPPGVGEDPTSKERVKHGGGGSENDIVEERGGGGEGKRAQAQAQAERAPDGGVMVGVGSRDVNGEQLSGGDERDNGKDNEDETEGGKKGDSQGAKQDSLNFLAPLLRRSRHHPQRRATVTFGPTVSTSPHHPLPLHPQPLSYSSRHHPLLQKRHRDNTMSMRLPSPSPSPSSSPSPPLGIKVETETSAKPDHQEKDIPSIGVRRVESDSDEKGDIMLSEENLRRPKESSV</sequence>
<dbReference type="EMBL" id="AE017345">
    <property type="protein sequence ID" value="AAW43819.2"/>
    <property type="molecule type" value="Genomic_DNA"/>
</dbReference>
<dbReference type="PANTHER" id="PTHR35872:SF2">
    <property type="entry name" value="INTEGRAL MEMBRANE PROTEIN (AFU_ORTHOLOGUE AFUA_5G07110)"/>
    <property type="match status" value="1"/>
</dbReference>
<evidence type="ECO:0000313" key="4">
    <source>
        <dbReference type="Proteomes" id="UP000002149"/>
    </source>
</evidence>
<dbReference type="InterPro" id="IPR021369">
    <property type="entry name" value="DUF2985"/>
</dbReference>
<dbReference type="Proteomes" id="UP000002149">
    <property type="component" value="Chromosome 5"/>
</dbReference>
<reference evidence="3 4" key="1">
    <citation type="journal article" date="2005" name="Science">
        <title>The genome of the basidiomycetous yeast and human pathogen Cryptococcus neoformans.</title>
        <authorList>
            <person name="Loftus B.J."/>
            <person name="Fung E."/>
            <person name="Roncaglia P."/>
            <person name="Rowley D."/>
            <person name="Amedeo P."/>
            <person name="Bruno D."/>
            <person name="Vamathevan J."/>
            <person name="Miranda M."/>
            <person name="Anderson I.J."/>
            <person name="Fraser J.A."/>
            <person name="Allen J.E."/>
            <person name="Bosdet I.E."/>
            <person name="Brent M.R."/>
            <person name="Chiu R."/>
            <person name="Doering T.L."/>
            <person name="Donlin M.J."/>
            <person name="D'Souza C.A."/>
            <person name="Fox D.S."/>
            <person name="Grinberg V."/>
            <person name="Fu J."/>
            <person name="Fukushima M."/>
            <person name="Haas B.J."/>
            <person name="Huang J.C."/>
            <person name="Janbon G."/>
            <person name="Jones S.J."/>
            <person name="Koo H.L."/>
            <person name="Krzywinski M.I."/>
            <person name="Kwon-Chung J.K."/>
            <person name="Lengeler K.B."/>
            <person name="Maiti R."/>
            <person name="Marra M.A."/>
            <person name="Marra R.E."/>
            <person name="Mathewson C.A."/>
            <person name="Mitchell T.G."/>
            <person name="Pertea M."/>
            <person name="Riggs F.R."/>
            <person name="Salzberg S.L."/>
            <person name="Schein J.E."/>
            <person name="Shvartsbeyn A."/>
            <person name="Shin H."/>
            <person name="Shumway M."/>
            <person name="Specht C.A."/>
            <person name="Suh B.B."/>
            <person name="Tenney A."/>
            <person name="Utterback T.R."/>
            <person name="Wickes B.L."/>
            <person name="Wortman J.R."/>
            <person name="Wye N.H."/>
            <person name="Kronstad J.W."/>
            <person name="Lodge J.K."/>
            <person name="Heitman J."/>
            <person name="Davis R.W."/>
            <person name="Fraser C.M."/>
            <person name="Hyman R.W."/>
        </authorList>
    </citation>
    <scope>NUCLEOTIDE SEQUENCE [LARGE SCALE GENOMIC DNA]</scope>
    <source>
        <strain evidence="4">JEC21 / ATCC MYA-565</strain>
    </source>
</reference>
<keyword evidence="2" id="KW-0812">Transmembrane</keyword>
<name>Q5KHD5_CRYD1</name>
<dbReference type="PaxDb" id="214684-Q5KHD5"/>
<feature type="transmembrane region" description="Helical" evidence="2">
    <location>
        <begin position="583"/>
        <end position="607"/>
    </location>
</feature>
<feature type="compositionally biased region" description="Polar residues" evidence="1">
    <location>
        <begin position="26"/>
        <end position="55"/>
    </location>
</feature>
<organism evidence="3 4">
    <name type="scientific">Cryptococcus deneoformans (strain JEC21 / ATCC MYA-565)</name>
    <name type="common">Cryptococcus neoformans var. neoformans serotype D</name>
    <dbReference type="NCBI Taxonomy" id="214684"/>
    <lineage>
        <taxon>Eukaryota</taxon>
        <taxon>Fungi</taxon>
        <taxon>Dikarya</taxon>
        <taxon>Basidiomycota</taxon>
        <taxon>Agaricomycotina</taxon>
        <taxon>Tremellomycetes</taxon>
        <taxon>Tremellales</taxon>
        <taxon>Cryptococcaceae</taxon>
        <taxon>Cryptococcus</taxon>
        <taxon>Cryptococcus neoformans species complex</taxon>
    </lineage>
</organism>
<feature type="compositionally biased region" description="Polar residues" evidence="1">
    <location>
        <begin position="89"/>
        <end position="98"/>
    </location>
</feature>
<evidence type="ECO:0000256" key="1">
    <source>
        <dbReference type="SAM" id="MobiDB-lite"/>
    </source>
</evidence>
<evidence type="ECO:0000313" key="3">
    <source>
        <dbReference type="EMBL" id="AAW43819.2"/>
    </source>
</evidence>
<keyword evidence="2" id="KW-1133">Transmembrane helix</keyword>
<dbReference type="OrthoDB" id="3365211at2759"/>
<dbReference type="KEGG" id="cne:CNE00420"/>
<feature type="region of interest" description="Disordered" evidence="1">
    <location>
        <begin position="825"/>
        <end position="897"/>
    </location>
</feature>
<feature type="region of interest" description="Disordered" evidence="1">
    <location>
        <begin position="272"/>
        <end position="302"/>
    </location>
</feature>
<keyword evidence="2" id="KW-0472">Membrane</keyword>
<feature type="compositionally biased region" description="Polar residues" evidence="1">
    <location>
        <begin position="188"/>
        <end position="198"/>
    </location>
</feature>
<keyword evidence="4" id="KW-1185">Reference proteome</keyword>
<feature type="compositionally biased region" description="Basic residues" evidence="1">
    <location>
        <begin position="292"/>
        <end position="302"/>
    </location>
</feature>
<feature type="compositionally biased region" description="Basic and acidic residues" evidence="1">
    <location>
        <begin position="694"/>
        <end position="705"/>
    </location>
</feature>
<feature type="compositionally biased region" description="Basic and acidic residues" evidence="1">
    <location>
        <begin position="849"/>
        <end position="897"/>
    </location>
</feature>
<feature type="region of interest" description="Disordered" evidence="1">
    <location>
        <begin position="1"/>
        <end position="68"/>
    </location>
</feature>
<evidence type="ECO:0000256" key="2">
    <source>
        <dbReference type="SAM" id="Phobius"/>
    </source>
</evidence>
<feature type="region of interest" description="Disordered" evidence="1">
    <location>
        <begin position="166"/>
        <end position="223"/>
    </location>
</feature>
<feature type="transmembrane region" description="Helical" evidence="2">
    <location>
        <begin position="442"/>
        <end position="463"/>
    </location>
</feature>
<protein>
    <submittedName>
        <fullName evidence="3">Uncharacterized protein</fullName>
    </submittedName>
</protein>
<dbReference type="Pfam" id="PF11204">
    <property type="entry name" value="DUF2985"/>
    <property type="match status" value="1"/>
</dbReference>
<dbReference type="AlphaFoldDB" id="Q5KHD5"/>
<feature type="transmembrane region" description="Helical" evidence="2">
    <location>
        <begin position="619"/>
        <end position="637"/>
    </location>
</feature>
<feature type="compositionally biased region" description="Low complexity" evidence="1">
    <location>
        <begin position="1"/>
        <end position="17"/>
    </location>
</feature>
<dbReference type="InParanoid" id="Q5KHD5"/>
<proteinExistence type="predicted"/>
<feature type="compositionally biased region" description="Basic and acidic residues" evidence="1">
    <location>
        <begin position="737"/>
        <end position="757"/>
    </location>
</feature>
<accession>Q5KHD5</accession>
<feature type="region of interest" description="Disordered" evidence="1">
    <location>
        <begin position="663"/>
        <end position="810"/>
    </location>
</feature>
<gene>
    <name evidence="3" type="ordered locus">CNE00420</name>
</gene>
<feature type="compositionally biased region" description="Pro residues" evidence="1">
    <location>
        <begin position="832"/>
        <end position="844"/>
    </location>
</feature>
<dbReference type="eggNOG" id="ENOG502RQQT">
    <property type="taxonomic scope" value="Eukaryota"/>
</dbReference>